<evidence type="ECO:0000313" key="2">
    <source>
        <dbReference type="Proteomes" id="UP000639606"/>
    </source>
</evidence>
<protein>
    <submittedName>
        <fullName evidence="1">Uncharacterized protein</fullName>
    </submittedName>
</protein>
<dbReference type="RefSeq" id="WP_189226222.1">
    <property type="nucleotide sequence ID" value="NZ_BMRG01000014.1"/>
</dbReference>
<reference evidence="1" key="2">
    <citation type="submission" date="2020-09" db="EMBL/GenBank/DDBJ databases">
        <authorList>
            <person name="Sun Q."/>
            <person name="Ohkuma M."/>
        </authorList>
    </citation>
    <scope>NUCLEOTIDE SEQUENCE</scope>
    <source>
        <strain evidence="1">JCM 3313</strain>
    </source>
</reference>
<evidence type="ECO:0000313" key="1">
    <source>
        <dbReference type="EMBL" id="GGP74588.1"/>
    </source>
</evidence>
<reference evidence="1" key="1">
    <citation type="journal article" date="2014" name="Int. J. Syst. Evol. Microbiol.">
        <title>Complete genome sequence of Corynebacterium casei LMG S-19264T (=DSM 44701T), isolated from a smear-ripened cheese.</title>
        <authorList>
            <consortium name="US DOE Joint Genome Institute (JGI-PGF)"/>
            <person name="Walter F."/>
            <person name="Albersmeier A."/>
            <person name="Kalinowski J."/>
            <person name="Ruckert C."/>
        </authorList>
    </citation>
    <scope>NUCLEOTIDE SEQUENCE</scope>
    <source>
        <strain evidence="1">JCM 3313</strain>
    </source>
</reference>
<comment type="caution">
    <text evidence="1">The sequence shown here is derived from an EMBL/GenBank/DDBJ whole genome shotgun (WGS) entry which is preliminary data.</text>
</comment>
<proteinExistence type="predicted"/>
<name>A0A918EFJ6_9PSEU</name>
<organism evidence="1 2">
    <name type="scientific">Saccharothrix coeruleofusca</name>
    <dbReference type="NCBI Taxonomy" id="33919"/>
    <lineage>
        <taxon>Bacteria</taxon>
        <taxon>Bacillati</taxon>
        <taxon>Actinomycetota</taxon>
        <taxon>Actinomycetes</taxon>
        <taxon>Pseudonocardiales</taxon>
        <taxon>Pseudonocardiaceae</taxon>
        <taxon>Saccharothrix</taxon>
    </lineage>
</organism>
<sequence length="130" mass="14755">MMDFVAELRPVGIYAESYARPRPDPPSVRQQPLGIADRARVVDYMRAVTPAFDVLDVTVDLVDGTTKIRSGSSLVTDGVWVWRTDSIRHLAAHGLPIDPDFLEHVRARDYRTPKDVEVTDELEDALLRYY</sequence>
<dbReference type="Proteomes" id="UP000639606">
    <property type="component" value="Unassembled WGS sequence"/>
</dbReference>
<dbReference type="EMBL" id="BMRG01000014">
    <property type="protein sequence ID" value="GGP74588.1"/>
    <property type="molecule type" value="Genomic_DNA"/>
</dbReference>
<gene>
    <name evidence="1" type="ORF">GCM10010185_55260</name>
</gene>
<dbReference type="AlphaFoldDB" id="A0A918EFJ6"/>
<accession>A0A918EFJ6</accession>
<keyword evidence="2" id="KW-1185">Reference proteome</keyword>